<evidence type="ECO:0000313" key="8">
    <source>
        <dbReference type="EMBL" id="MTW03332.1"/>
    </source>
</evidence>
<keyword evidence="5 6" id="KW-0482">Metalloprotease</keyword>
<keyword evidence="9" id="KW-1185">Reference proteome</keyword>
<comment type="caution">
    <text evidence="8">The sequence shown here is derived from an EMBL/GenBank/DDBJ whole genome shotgun (WGS) entry which is preliminary data.</text>
</comment>
<dbReference type="PANTHER" id="PTHR22726:SF1">
    <property type="entry name" value="METALLOENDOPEPTIDASE OMA1, MITOCHONDRIAL"/>
    <property type="match status" value="1"/>
</dbReference>
<evidence type="ECO:0000256" key="5">
    <source>
        <dbReference type="ARBA" id="ARBA00023049"/>
    </source>
</evidence>
<dbReference type="RefSeq" id="WP_155439711.1">
    <property type="nucleotide sequence ID" value="NZ_WNLA01000009.1"/>
</dbReference>
<dbReference type="EMBL" id="WNLA01000009">
    <property type="protein sequence ID" value="MTW03332.1"/>
    <property type="molecule type" value="Genomic_DNA"/>
</dbReference>
<protein>
    <submittedName>
        <fullName evidence="8">M48 family metalloprotease</fullName>
    </submittedName>
</protein>
<keyword evidence="4 6" id="KW-0862">Zinc</keyword>
<evidence type="ECO:0000259" key="7">
    <source>
        <dbReference type="Pfam" id="PF01435"/>
    </source>
</evidence>
<sequence>MATLRCSCYAALPRAWGGAGRAVRAPLLAAWLAGLLAVPGAASAVPLALDQQQVMAGAAVLYNGRIADLRTAQLLDNDAAFHARVQRIVQPLLLQAARDYPESAAWQWEVHTTTDPEEHAYAFAGGKVLVSSAHADALNLSDGELAMVLAHEIAHAVLRHNLLEYEEAIRLEPAWAEQPFAALEHAVDHDGPLMAKLAPLGRQQELEADRAGLQLAARAGWEPHVLAGYFRKLVQASSAPNASGFAHPSPASRWRAARAAAAQLHR</sequence>
<dbReference type="GO" id="GO:0046872">
    <property type="term" value="F:metal ion binding"/>
    <property type="evidence" value="ECO:0007669"/>
    <property type="project" value="UniProtKB-KW"/>
</dbReference>
<comment type="cofactor">
    <cofactor evidence="6">
        <name>Zn(2+)</name>
        <dbReference type="ChEBI" id="CHEBI:29105"/>
    </cofactor>
    <text evidence="6">Binds 1 zinc ion per subunit.</text>
</comment>
<accession>A0A6L6Q2M7</accession>
<organism evidence="8 9">
    <name type="scientific">Pseudoduganella ginsengisoli</name>
    <dbReference type="NCBI Taxonomy" id="1462440"/>
    <lineage>
        <taxon>Bacteria</taxon>
        <taxon>Pseudomonadati</taxon>
        <taxon>Pseudomonadota</taxon>
        <taxon>Betaproteobacteria</taxon>
        <taxon>Burkholderiales</taxon>
        <taxon>Oxalobacteraceae</taxon>
        <taxon>Telluria group</taxon>
        <taxon>Pseudoduganella</taxon>
    </lineage>
</organism>
<feature type="domain" description="Peptidase M48" evidence="7">
    <location>
        <begin position="83"/>
        <end position="259"/>
    </location>
</feature>
<evidence type="ECO:0000256" key="3">
    <source>
        <dbReference type="ARBA" id="ARBA00022801"/>
    </source>
</evidence>
<evidence type="ECO:0000256" key="6">
    <source>
        <dbReference type="RuleBase" id="RU003983"/>
    </source>
</evidence>
<dbReference type="InterPro" id="IPR001915">
    <property type="entry name" value="Peptidase_M48"/>
</dbReference>
<keyword evidence="3 6" id="KW-0378">Hydrolase</keyword>
<dbReference type="Pfam" id="PF01435">
    <property type="entry name" value="Peptidase_M48"/>
    <property type="match status" value="1"/>
</dbReference>
<comment type="similarity">
    <text evidence="6">Belongs to the peptidase M48 family.</text>
</comment>
<evidence type="ECO:0000313" key="9">
    <source>
        <dbReference type="Proteomes" id="UP000484015"/>
    </source>
</evidence>
<evidence type="ECO:0000256" key="4">
    <source>
        <dbReference type="ARBA" id="ARBA00022833"/>
    </source>
</evidence>
<evidence type="ECO:0000256" key="2">
    <source>
        <dbReference type="ARBA" id="ARBA00022723"/>
    </source>
</evidence>
<dbReference type="GO" id="GO:0016020">
    <property type="term" value="C:membrane"/>
    <property type="evidence" value="ECO:0007669"/>
    <property type="project" value="TreeGrafter"/>
</dbReference>
<name>A0A6L6Q2M7_9BURK</name>
<reference evidence="8 9" key="1">
    <citation type="submission" date="2019-11" db="EMBL/GenBank/DDBJ databases">
        <title>Type strains purchased from KCTC, JCM and DSMZ.</title>
        <authorList>
            <person name="Lu H."/>
        </authorList>
    </citation>
    <scope>NUCLEOTIDE SEQUENCE [LARGE SCALE GENOMIC DNA]</scope>
    <source>
        <strain evidence="8 9">KCTC 42409</strain>
    </source>
</reference>
<evidence type="ECO:0000256" key="1">
    <source>
        <dbReference type="ARBA" id="ARBA00022670"/>
    </source>
</evidence>
<dbReference type="PANTHER" id="PTHR22726">
    <property type="entry name" value="METALLOENDOPEPTIDASE OMA1"/>
    <property type="match status" value="1"/>
</dbReference>
<keyword evidence="2" id="KW-0479">Metal-binding</keyword>
<dbReference type="Proteomes" id="UP000484015">
    <property type="component" value="Unassembled WGS sequence"/>
</dbReference>
<dbReference type="GO" id="GO:0004222">
    <property type="term" value="F:metalloendopeptidase activity"/>
    <property type="evidence" value="ECO:0007669"/>
    <property type="project" value="InterPro"/>
</dbReference>
<dbReference type="GO" id="GO:0051603">
    <property type="term" value="P:proteolysis involved in protein catabolic process"/>
    <property type="evidence" value="ECO:0007669"/>
    <property type="project" value="TreeGrafter"/>
</dbReference>
<gene>
    <name evidence="8" type="ORF">GM668_14695</name>
</gene>
<dbReference type="InterPro" id="IPR051156">
    <property type="entry name" value="Mito/Outer_Membr_Metalloprot"/>
</dbReference>
<dbReference type="OrthoDB" id="8750998at2"/>
<dbReference type="Gene3D" id="3.30.2010.10">
    <property type="entry name" value="Metalloproteases ('zincins'), catalytic domain"/>
    <property type="match status" value="1"/>
</dbReference>
<proteinExistence type="inferred from homology"/>
<keyword evidence="1 6" id="KW-0645">Protease</keyword>
<dbReference type="AlphaFoldDB" id="A0A6L6Q2M7"/>